<keyword evidence="6" id="KW-1185">Reference proteome</keyword>
<evidence type="ECO:0008006" key="7">
    <source>
        <dbReference type="Google" id="ProtNLM"/>
    </source>
</evidence>
<feature type="repeat" description="ANK" evidence="3">
    <location>
        <begin position="360"/>
        <end position="392"/>
    </location>
</feature>
<dbReference type="Proteomes" id="UP001454036">
    <property type="component" value="Unassembled WGS sequence"/>
</dbReference>
<feature type="repeat" description="ANK" evidence="3">
    <location>
        <begin position="327"/>
        <end position="359"/>
    </location>
</feature>
<protein>
    <recommendedName>
        <fullName evidence="7">Ankyrin repeat domain-containing protein, chloroplastic</fullName>
    </recommendedName>
</protein>
<reference evidence="5 6" key="1">
    <citation type="submission" date="2024-01" db="EMBL/GenBank/DDBJ databases">
        <title>The complete chloroplast genome sequence of Lithospermum erythrorhizon: insights into the phylogenetic relationship among Boraginaceae species and the maternal lineages of purple gromwells.</title>
        <authorList>
            <person name="Okada T."/>
            <person name="Watanabe K."/>
        </authorList>
    </citation>
    <scope>NUCLEOTIDE SEQUENCE [LARGE SCALE GENOMIC DNA]</scope>
</reference>
<dbReference type="InterPro" id="IPR036770">
    <property type="entry name" value="Ankyrin_rpt-contain_sf"/>
</dbReference>
<organism evidence="5 6">
    <name type="scientific">Lithospermum erythrorhizon</name>
    <name type="common">Purple gromwell</name>
    <name type="synonym">Lithospermum officinale var. erythrorhizon</name>
    <dbReference type="NCBI Taxonomy" id="34254"/>
    <lineage>
        <taxon>Eukaryota</taxon>
        <taxon>Viridiplantae</taxon>
        <taxon>Streptophyta</taxon>
        <taxon>Embryophyta</taxon>
        <taxon>Tracheophyta</taxon>
        <taxon>Spermatophyta</taxon>
        <taxon>Magnoliopsida</taxon>
        <taxon>eudicotyledons</taxon>
        <taxon>Gunneridae</taxon>
        <taxon>Pentapetalae</taxon>
        <taxon>asterids</taxon>
        <taxon>lamiids</taxon>
        <taxon>Boraginales</taxon>
        <taxon>Boraginaceae</taxon>
        <taxon>Boraginoideae</taxon>
        <taxon>Lithospermeae</taxon>
        <taxon>Lithospermum</taxon>
    </lineage>
</organism>
<dbReference type="PROSITE" id="PS50297">
    <property type="entry name" value="ANK_REP_REGION"/>
    <property type="match status" value="2"/>
</dbReference>
<evidence type="ECO:0000313" key="5">
    <source>
        <dbReference type="EMBL" id="GAA0156307.1"/>
    </source>
</evidence>
<dbReference type="InterPro" id="IPR002110">
    <property type="entry name" value="Ankyrin_rpt"/>
</dbReference>
<comment type="caution">
    <text evidence="5">The sequence shown here is derived from an EMBL/GenBank/DDBJ whole genome shotgun (WGS) entry which is preliminary data.</text>
</comment>
<accession>A0AAV3PWV0</accession>
<keyword evidence="2 3" id="KW-0040">ANK repeat</keyword>
<dbReference type="SMART" id="SM00248">
    <property type="entry name" value="ANK"/>
    <property type="match status" value="4"/>
</dbReference>
<dbReference type="SUPFAM" id="SSF48403">
    <property type="entry name" value="Ankyrin repeat"/>
    <property type="match status" value="1"/>
</dbReference>
<keyword evidence="1" id="KW-0677">Repeat</keyword>
<feature type="region of interest" description="Disordered" evidence="4">
    <location>
        <begin position="171"/>
        <end position="204"/>
    </location>
</feature>
<dbReference type="AlphaFoldDB" id="A0AAV3PWV0"/>
<name>A0AAV3PWV0_LITER</name>
<evidence type="ECO:0000313" key="6">
    <source>
        <dbReference type="Proteomes" id="UP001454036"/>
    </source>
</evidence>
<dbReference type="PANTHER" id="PTHR24203">
    <property type="entry name" value="ANKYRIN REPEAT FAMILY PROTEIN"/>
    <property type="match status" value="1"/>
</dbReference>
<dbReference type="Pfam" id="PF12796">
    <property type="entry name" value="Ank_2"/>
    <property type="match status" value="1"/>
</dbReference>
<evidence type="ECO:0000256" key="1">
    <source>
        <dbReference type="ARBA" id="ARBA00022737"/>
    </source>
</evidence>
<dbReference type="FunFam" id="1.25.40.20:FF:000461">
    <property type="entry name" value="Ankyrin repeat domain-containing protein, chloroplastic"/>
    <property type="match status" value="1"/>
</dbReference>
<proteinExistence type="predicted"/>
<gene>
    <name evidence="5" type="ORF">LIER_13832</name>
</gene>
<sequence>MAASSWASSTICPLLSTSYACISTRNVSCCNVYRFQPHQYGVNVDEDEEEVVLGDCLVFEEGIFDDPYIQQTLNPTHETTKKSKANQVEMDNLIPDNWLQAQKEINITKKERRKLALELEFGRKVDKRRFQMRPIESANDSKNVAMEDFVKYREEKLKQLKPIVLDSPVFTKGKVTDEEDRETESEPGEEKRSESSSRVSPRNPKWAVYGGGLDDITEFFNSGTYDPNAAKKPQGPRKLLSKEEKQLLNRRIPDLAVATSVKWLPFHTLAASGEFYLATSLLKHNVDINVRDKNGLSAIHKAILGKKQAICNLLLRESANPFIRDKEGATLMHYAVRTASCQMIKILLLYNVDINQQDDDGWTPLHLAVQSCRTDVVRLLLIKGADKTLRNQDGLMPLDLCLHSGHNTRTYEIIRLLKQPPKTRVY</sequence>
<dbReference type="Gene3D" id="1.25.40.20">
    <property type="entry name" value="Ankyrin repeat-containing domain"/>
    <property type="match status" value="2"/>
</dbReference>
<feature type="compositionally biased region" description="Acidic residues" evidence="4">
    <location>
        <begin position="177"/>
        <end position="187"/>
    </location>
</feature>
<evidence type="ECO:0000256" key="2">
    <source>
        <dbReference type="ARBA" id="ARBA00023043"/>
    </source>
</evidence>
<evidence type="ECO:0000256" key="3">
    <source>
        <dbReference type="PROSITE-ProRule" id="PRU00023"/>
    </source>
</evidence>
<evidence type="ECO:0000256" key="4">
    <source>
        <dbReference type="SAM" id="MobiDB-lite"/>
    </source>
</evidence>
<dbReference type="PROSITE" id="PS50088">
    <property type="entry name" value="ANK_REPEAT"/>
    <property type="match status" value="2"/>
</dbReference>
<dbReference type="EMBL" id="BAABME010002831">
    <property type="protein sequence ID" value="GAA0156307.1"/>
    <property type="molecule type" value="Genomic_DNA"/>
</dbReference>
<dbReference type="PANTHER" id="PTHR24203:SF86">
    <property type="entry name" value="PROTEASOME 26S SUBUNIT, NON-ATPASE 10"/>
    <property type="match status" value="1"/>
</dbReference>
<dbReference type="Pfam" id="PF13637">
    <property type="entry name" value="Ank_4"/>
    <property type="match status" value="1"/>
</dbReference>